<comment type="similarity">
    <text evidence="1">Belongs to the sulfatase family.</text>
</comment>
<evidence type="ECO:0000313" key="6">
    <source>
        <dbReference type="Proteomes" id="UP000315017"/>
    </source>
</evidence>
<dbReference type="CDD" id="cd16146">
    <property type="entry name" value="ARS_like"/>
    <property type="match status" value="1"/>
</dbReference>
<dbReference type="Pfam" id="PF00884">
    <property type="entry name" value="Sulfatase"/>
    <property type="match status" value="1"/>
</dbReference>
<dbReference type="AlphaFoldDB" id="A0A517Y5B1"/>
<organism evidence="5 6">
    <name type="scientific">Anatilimnocola aggregata</name>
    <dbReference type="NCBI Taxonomy" id="2528021"/>
    <lineage>
        <taxon>Bacteria</taxon>
        <taxon>Pseudomonadati</taxon>
        <taxon>Planctomycetota</taxon>
        <taxon>Planctomycetia</taxon>
        <taxon>Pirellulales</taxon>
        <taxon>Pirellulaceae</taxon>
        <taxon>Anatilimnocola</taxon>
    </lineage>
</organism>
<feature type="domain" description="Sulfatase N-terminal" evidence="4">
    <location>
        <begin position="36"/>
        <end position="363"/>
    </location>
</feature>
<dbReference type="OrthoDB" id="9783154at2"/>
<dbReference type="EC" id="3.1.6.1" evidence="5"/>
<name>A0A517Y5B1_9BACT</name>
<dbReference type="GO" id="GO:0004065">
    <property type="term" value="F:arylsulfatase activity"/>
    <property type="evidence" value="ECO:0007669"/>
    <property type="project" value="UniProtKB-EC"/>
</dbReference>
<dbReference type="KEGG" id="aagg:ETAA8_05010"/>
<keyword evidence="3" id="KW-0732">Signal</keyword>
<evidence type="ECO:0000256" key="1">
    <source>
        <dbReference type="ARBA" id="ARBA00008779"/>
    </source>
</evidence>
<keyword evidence="6" id="KW-1185">Reference proteome</keyword>
<evidence type="ECO:0000256" key="3">
    <source>
        <dbReference type="SAM" id="SignalP"/>
    </source>
</evidence>
<evidence type="ECO:0000313" key="5">
    <source>
        <dbReference type="EMBL" id="QDU25433.1"/>
    </source>
</evidence>
<gene>
    <name evidence="5" type="primary">atsA_4</name>
    <name evidence="5" type="ORF">ETAA8_05010</name>
</gene>
<dbReference type="PANTHER" id="PTHR42693:SF53">
    <property type="entry name" value="ENDO-4-O-SULFATASE"/>
    <property type="match status" value="1"/>
</dbReference>
<feature type="chain" id="PRO_5022164233" evidence="3">
    <location>
        <begin position="27"/>
        <end position="607"/>
    </location>
</feature>
<reference evidence="5 6" key="1">
    <citation type="submission" date="2019-02" db="EMBL/GenBank/DDBJ databases">
        <title>Deep-cultivation of Planctomycetes and their phenomic and genomic characterization uncovers novel biology.</title>
        <authorList>
            <person name="Wiegand S."/>
            <person name="Jogler M."/>
            <person name="Boedeker C."/>
            <person name="Pinto D."/>
            <person name="Vollmers J."/>
            <person name="Rivas-Marin E."/>
            <person name="Kohn T."/>
            <person name="Peeters S.H."/>
            <person name="Heuer A."/>
            <person name="Rast P."/>
            <person name="Oberbeckmann S."/>
            <person name="Bunk B."/>
            <person name="Jeske O."/>
            <person name="Meyerdierks A."/>
            <person name="Storesund J.E."/>
            <person name="Kallscheuer N."/>
            <person name="Luecker S."/>
            <person name="Lage O.M."/>
            <person name="Pohl T."/>
            <person name="Merkel B.J."/>
            <person name="Hornburger P."/>
            <person name="Mueller R.-W."/>
            <person name="Bruemmer F."/>
            <person name="Labrenz M."/>
            <person name="Spormann A.M."/>
            <person name="Op den Camp H."/>
            <person name="Overmann J."/>
            <person name="Amann R."/>
            <person name="Jetten M.S.M."/>
            <person name="Mascher T."/>
            <person name="Medema M.H."/>
            <person name="Devos D.P."/>
            <person name="Kaster A.-K."/>
            <person name="Ovreas L."/>
            <person name="Rohde M."/>
            <person name="Galperin M.Y."/>
            <person name="Jogler C."/>
        </authorList>
    </citation>
    <scope>NUCLEOTIDE SEQUENCE [LARGE SCALE GENOMIC DNA]</scope>
    <source>
        <strain evidence="5 6">ETA_A8</strain>
    </source>
</reference>
<protein>
    <submittedName>
        <fullName evidence="5">Arylsulfatase</fullName>
        <ecNumber evidence="5">3.1.6.1</ecNumber>
    </submittedName>
</protein>
<evidence type="ECO:0000259" key="4">
    <source>
        <dbReference type="Pfam" id="PF00884"/>
    </source>
</evidence>
<accession>A0A517Y5B1</accession>
<proteinExistence type="inferred from homology"/>
<feature type="signal peptide" evidence="3">
    <location>
        <begin position="1"/>
        <end position="26"/>
    </location>
</feature>
<dbReference type="InterPro" id="IPR050738">
    <property type="entry name" value="Sulfatase"/>
</dbReference>
<sequence precursor="true">MRMSHTLTSLVLLAAAIGAVACPAFLAEGAAAGRAPNVVLIITDDQGYGDLGVHGNTMIRTPHLDTLAKQSVRLTNFHVDPTCAETRSALMTGKYSCRVGVWHTIMGRSILRQDEKILPQYFAEAGYRTGHFGKWHLGDNWPYRPHDRGFHEALFSGGGGVGQSPDAWGNDYFDDTFSRNGTPEKQTGYCTDVWFHNASAFIEKNKNNPFFCYIATNAPHGPYNVDPKYSKPYVERGVPQPMANFYGMIENIDENIGSLLKKLDEWKLSENTVVIYMTDNGTAAGVGGGRMGGGKNAKKKVAPQNDGQWNGFAAGMRAQKGSQYDGGHRVPCFIRAPFLKSLKPGSEVSELTAHFDLLPTLRDICQFPAQRTLASEQLDGRSLAPLLAGENAKPWQPRTLVVHSQRVEHPEMWRKCAVLTQQHRLVDGQELYDIVADPAQKADIAADHAPVVAQLRGEYERWWKHVSPRFGEYSDIPLGAEAAPSQELCCHDWHPGSPATPWNQSGQGGVAGNPLVNGLWAVSVARAGKYQFILRMRPEGTEHEIPAGDAKVKIGDVEGSAKIPAGAKSFTIELDLKPTPHAMLQTWLTQADGGSRGAYYTTIRRLE</sequence>
<dbReference type="EMBL" id="CP036274">
    <property type="protein sequence ID" value="QDU25433.1"/>
    <property type="molecule type" value="Genomic_DNA"/>
</dbReference>
<dbReference type="PROSITE" id="PS51257">
    <property type="entry name" value="PROKAR_LIPOPROTEIN"/>
    <property type="match status" value="1"/>
</dbReference>
<dbReference type="FunFam" id="3.40.720.10:FF:000070">
    <property type="entry name" value="Arylsulfatase A"/>
    <property type="match status" value="1"/>
</dbReference>
<dbReference type="Proteomes" id="UP000315017">
    <property type="component" value="Chromosome"/>
</dbReference>
<dbReference type="InterPro" id="IPR017850">
    <property type="entry name" value="Alkaline_phosphatase_core_sf"/>
</dbReference>
<dbReference type="Gene3D" id="3.40.720.10">
    <property type="entry name" value="Alkaline Phosphatase, subunit A"/>
    <property type="match status" value="1"/>
</dbReference>
<evidence type="ECO:0000256" key="2">
    <source>
        <dbReference type="ARBA" id="ARBA00022801"/>
    </source>
</evidence>
<keyword evidence="2 5" id="KW-0378">Hydrolase</keyword>
<dbReference type="InterPro" id="IPR000917">
    <property type="entry name" value="Sulfatase_N"/>
</dbReference>
<dbReference type="PANTHER" id="PTHR42693">
    <property type="entry name" value="ARYLSULFATASE FAMILY MEMBER"/>
    <property type="match status" value="1"/>
</dbReference>
<dbReference type="SUPFAM" id="SSF53649">
    <property type="entry name" value="Alkaline phosphatase-like"/>
    <property type="match status" value="1"/>
</dbReference>